<keyword evidence="2" id="KW-0732">Signal</keyword>
<name>A0A6A7N345_9BURK</name>
<reference evidence="4 5" key="1">
    <citation type="submission" date="2019-10" db="EMBL/GenBank/DDBJ databases">
        <title>Two novel species isolated from a subtropical stream in China.</title>
        <authorList>
            <person name="Lu H."/>
        </authorList>
    </citation>
    <scope>NUCLEOTIDE SEQUENCE [LARGE SCALE GENOMIC DNA]</scope>
    <source>
        <strain evidence="4 5">FT29W</strain>
    </source>
</reference>
<dbReference type="Pfam" id="PF00753">
    <property type="entry name" value="Lactamase_B"/>
    <property type="match status" value="1"/>
</dbReference>
<comment type="caution">
    <text evidence="4">The sequence shown here is derived from an EMBL/GenBank/DDBJ whole genome shotgun (WGS) entry which is preliminary data.</text>
</comment>
<feature type="region of interest" description="Disordered" evidence="1">
    <location>
        <begin position="122"/>
        <end position="142"/>
    </location>
</feature>
<dbReference type="Proteomes" id="UP000440498">
    <property type="component" value="Unassembled WGS sequence"/>
</dbReference>
<dbReference type="AlphaFoldDB" id="A0A6A7N345"/>
<feature type="domain" description="Metallo-beta-lactamase" evidence="3">
    <location>
        <begin position="45"/>
        <end position="235"/>
    </location>
</feature>
<feature type="signal peptide" evidence="2">
    <location>
        <begin position="1"/>
        <end position="19"/>
    </location>
</feature>
<gene>
    <name evidence="4" type="primary">bla</name>
    <name evidence="4" type="ORF">GEV02_14805</name>
</gene>
<dbReference type="InterPro" id="IPR001279">
    <property type="entry name" value="Metallo-B-lactamas"/>
</dbReference>
<dbReference type="EMBL" id="WHUG01000005">
    <property type="protein sequence ID" value="MQA39422.1"/>
    <property type="molecule type" value="Genomic_DNA"/>
</dbReference>
<keyword evidence="5" id="KW-1185">Reference proteome</keyword>
<dbReference type="InterPro" id="IPR050855">
    <property type="entry name" value="NDM-1-like"/>
</dbReference>
<organism evidence="4 5">
    <name type="scientific">Rugamonas aquatica</name>
    <dbReference type="NCBI Taxonomy" id="2743357"/>
    <lineage>
        <taxon>Bacteria</taxon>
        <taxon>Pseudomonadati</taxon>
        <taxon>Pseudomonadota</taxon>
        <taxon>Betaproteobacteria</taxon>
        <taxon>Burkholderiales</taxon>
        <taxon>Oxalobacteraceae</taxon>
        <taxon>Telluria group</taxon>
        <taxon>Rugamonas</taxon>
    </lineage>
</organism>
<dbReference type="SMART" id="SM00849">
    <property type="entry name" value="Lactamase_B"/>
    <property type="match status" value="1"/>
</dbReference>
<feature type="chain" id="PRO_5025383334" evidence="2">
    <location>
        <begin position="20"/>
        <end position="281"/>
    </location>
</feature>
<dbReference type="NCBIfam" id="NF012229">
    <property type="entry name" value="bla_class_B_core"/>
    <property type="match status" value="1"/>
</dbReference>
<dbReference type="InterPro" id="IPR036866">
    <property type="entry name" value="RibonucZ/Hydroxyglut_hydro"/>
</dbReference>
<dbReference type="PANTHER" id="PTHR42951:SF17">
    <property type="entry name" value="METALLO-BETA-LACTAMASE DOMAIN-CONTAINING PROTEIN"/>
    <property type="match status" value="1"/>
</dbReference>
<protein>
    <submittedName>
        <fullName evidence="4">Subclass B3 metallo-beta-lactamase</fullName>
    </submittedName>
</protein>
<dbReference type="PANTHER" id="PTHR42951">
    <property type="entry name" value="METALLO-BETA-LACTAMASE DOMAIN-CONTAINING"/>
    <property type="match status" value="1"/>
</dbReference>
<evidence type="ECO:0000313" key="5">
    <source>
        <dbReference type="Proteomes" id="UP000440498"/>
    </source>
</evidence>
<proteinExistence type="predicted"/>
<evidence type="ECO:0000313" key="4">
    <source>
        <dbReference type="EMBL" id="MQA39422.1"/>
    </source>
</evidence>
<evidence type="ECO:0000256" key="2">
    <source>
        <dbReference type="SAM" id="SignalP"/>
    </source>
</evidence>
<sequence>MIKICVAGALCAMAAFANAHIFDDWNKPVEPFQIYGNSYYVGVAGLSSVLVTSPQGHILIDGAFPDSPELIAASIRKLGFKLGDVKLILSSHDHWDHAGGIAELQRMTGAAVVASPATADALKRGSMGEDDPQFAGNTPYPKVPEIRTVRDGEVVKLGPLAMTALYTPGHTTGGTSWTWSACEQGRCASIVFADSINPVSSDGYKFSAHPAVLKQYEQSYAALDKVACDIVVSGHPDFTGMWDKVKSGKPHALLDGGEGCKAYVRQSREKLNKRLAEEAGK</sequence>
<dbReference type="Gene3D" id="3.60.15.10">
    <property type="entry name" value="Ribonuclease Z/Hydroxyacylglutathione hydrolase-like"/>
    <property type="match status" value="1"/>
</dbReference>
<dbReference type="NCBIfam" id="NF033105">
    <property type="entry name" value="bla_subclass_B3"/>
    <property type="match status" value="1"/>
</dbReference>
<accession>A0A6A7N345</accession>
<dbReference type="SUPFAM" id="SSF56281">
    <property type="entry name" value="Metallo-hydrolase/oxidoreductase"/>
    <property type="match status" value="1"/>
</dbReference>
<evidence type="ECO:0000256" key="1">
    <source>
        <dbReference type="SAM" id="MobiDB-lite"/>
    </source>
</evidence>
<evidence type="ECO:0000259" key="3">
    <source>
        <dbReference type="SMART" id="SM00849"/>
    </source>
</evidence>